<accession>A0ABQ5EPC2</accession>
<evidence type="ECO:0000313" key="2">
    <source>
        <dbReference type="Proteomes" id="UP001151760"/>
    </source>
</evidence>
<dbReference type="Pfam" id="PF04827">
    <property type="entry name" value="Plant_tran"/>
    <property type="match status" value="1"/>
</dbReference>
<organism evidence="1 2">
    <name type="scientific">Tanacetum coccineum</name>
    <dbReference type="NCBI Taxonomy" id="301880"/>
    <lineage>
        <taxon>Eukaryota</taxon>
        <taxon>Viridiplantae</taxon>
        <taxon>Streptophyta</taxon>
        <taxon>Embryophyta</taxon>
        <taxon>Tracheophyta</taxon>
        <taxon>Spermatophyta</taxon>
        <taxon>Magnoliopsida</taxon>
        <taxon>eudicotyledons</taxon>
        <taxon>Gunneridae</taxon>
        <taxon>Pentapetalae</taxon>
        <taxon>asterids</taxon>
        <taxon>campanulids</taxon>
        <taxon>Asterales</taxon>
        <taxon>Asteraceae</taxon>
        <taxon>Asteroideae</taxon>
        <taxon>Anthemideae</taxon>
        <taxon>Anthemidinae</taxon>
        <taxon>Tanacetum</taxon>
    </lineage>
</organism>
<name>A0ABQ5EPC2_9ASTR</name>
<sequence>MSDYESDDSDVQDFKDLDMIFELGRLEQQEQEEAERVHHRNYIYRERVEAEARLMADYFGPRPKYPDYYFRLRYRMSRKLFLDIVSGIENYIETYHPLSPHFDFFRVRPDATGIPGFSVIMKCTSAIRQLAYGVTPDSLDEYLQMGSHCARDCLDFFTMCVIELFMPKYLRKPDFNDIQKLYTAHNNIHGFPGMLGSIDCMHWEWRNCPKAWHGQFGRGDKKYPTILLEAVASYDLWIWHAFFGVAGANNDLTVLNNSPLFDDLLDGIDPVAPFECNGVTFEKGYYLADDMAFPTWASFVKSFTVASSEKNVLYKRKQEGARKDIERAFGVLQGRWRIISQPTRAWTINKLRRVMHTCIILHNMILEDQKYALTEFDEDVYILSPTKNILDIGFSATCDIRRKKDKELHDKNTHPKLQRNIIEHLWQQHQQEH</sequence>
<reference evidence="1" key="2">
    <citation type="submission" date="2022-01" db="EMBL/GenBank/DDBJ databases">
        <authorList>
            <person name="Yamashiro T."/>
            <person name="Shiraishi A."/>
            <person name="Satake H."/>
            <person name="Nakayama K."/>
        </authorList>
    </citation>
    <scope>NUCLEOTIDE SEQUENCE</scope>
</reference>
<proteinExistence type="predicted"/>
<dbReference type="InterPro" id="IPR006912">
    <property type="entry name" value="Harbinger_derived_prot"/>
</dbReference>
<gene>
    <name evidence="1" type="ORF">Tco_0978963</name>
</gene>
<comment type="caution">
    <text evidence="1">The sequence shown here is derived from an EMBL/GenBank/DDBJ whole genome shotgun (WGS) entry which is preliminary data.</text>
</comment>
<keyword evidence="2" id="KW-1185">Reference proteome</keyword>
<dbReference type="EMBL" id="BQNB010016530">
    <property type="protein sequence ID" value="GJT52806.1"/>
    <property type="molecule type" value="Genomic_DNA"/>
</dbReference>
<dbReference type="Proteomes" id="UP001151760">
    <property type="component" value="Unassembled WGS sequence"/>
</dbReference>
<reference evidence="1" key="1">
    <citation type="journal article" date="2022" name="Int. J. Mol. Sci.">
        <title>Draft Genome of Tanacetum Coccineum: Genomic Comparison of Closely Related Tanacetum-Family Plants.</title>
        <authorList>
            <person name="Yamashiro T."/>
            <person name="Shiraishi A."/>
            <person name="Nakayama K."/>
            <person name="Satake H."/>
        </authorList>
    </citation>
    <scope>NUCLEOTIDE SEQUENCE</scope>
</reference>
<dbReference type="PANTHER" id="PTHR47150:SF5">
    <property type="entry name" value="OS07G0546750 PROTEIN"/>
    <property type="match status" value="1"/>
</dbReference>
<evidence type="ECO:0000313" key="1">
    <source>
        <dbReference type="EMBL" id="GJT52806.1"/>
    </source>
</evidence>
<dbReference type="PANTHER" id="PTHR47150">
    <property type="entry name" value="OS12G0169200 PROTEIN"/>
    <property type="match status" value="1"/>
</dbReference>
<protein>
    <submittedName>
        <fullName evidence="1">ALP1-like protein</fullName>
    </submittedName>
</protein>